<dbReference type="GO" id="GO:0003677">
    <property type="term" value="F:DNA binding"/>
    <property type="evidence" value="ECO:0007669"/>
    <property type="project" value="UniProtKB-KW"/>
</dbReference>
<dbReference type="AlphaFoldDB" id="A0A1H8XXS4"/>
<protein>
    <submittedName>
        <fullName evidence="3">Predicted transcriptional regulator YheO, contains PAS and DNA-binding HTH domains</fullName>
    </submittedName>
</protein>
<dbReference type="PANTHER" id="PTHR35568:SF1">
    <property type="entry name" value="TRANSCRIPTIONAL REGULATOR DAUR"/>
    <property type="match status" value="1"/>
</dbReference>
<dbReference type="InterPro" id="IPR013559">
    <property type="entry name" value="YheO"/>
</dbReference>
<evidence type="ECO:0000259" key="1">
    <source>
        <dbReference type="Pfam" id="PF08348"/>
    </source>
</evidence>
<feature type="domain" description="Transcriptional regulator DauR-like HTH" evidence="2">
    <location>
        <begin position="168"/>
        <end position="226"/>
    </location>
</feature>
<dbReference type="STRING" id="394193.SAMN04489732_109254"/>
<dbReference type="InterPro" id="IPR039446">
    <property type="entry name" value="DauR-like"/>
</dbReference>
<keyword evidence="4" id="KW-1185">Reference proteome</keyword>
<accession>A0A1H8XXS4</accession>
<evidence type="ECO:0000313" key="4">
    <source>
        <dbReference type="Proteomes" id="UP000198582"/>
    </source>
</evidence>
<gene>
    <name evidence="3" type="ORF">SAMN04489732_109254</name>
</gene>
<dbReference type="EMBL" id="FOEF01000009">
    <property type="protein sequence ID" value="SEP44562.1"/>
    <property type="molecule type" value="Genomic_DNA"/>
</dbReference>
<name>A0A1H8XXS4_9PSEU</name>
<organism evidence="3 4">
    <name type="scientific">Amycolatopsis saalfeldensis</name>
    <dbReference type="NCBI Taxonomy" id="394193"/>
    <lineage>
        <taxon>Bacteria</taxon>
        <taxon>Bacillati</taxon>
        <taxon>Actinomycetota</taxon>
        <taxon>Actinomycetes</taxon>
        <taxon>Pseudonocardiales</taxon>
        <taxon>Pseudonocardiaceae</taxon>
        <taxon>Amycolatopsis</taxon>
    </lineage>
</organism>
<sequence>MTSEPEDRELNFTTAECAHAALVVSLVGPIVPALAQALAPRTEVVLHNLTAMPNTIAAIGGAITGREVGGPPTDLGLRSFKEGQTDHWLRYSTELPDGLKMRSSSIYFHAPSGKPVACLCLNADITALHQAQEILAGLTATDMPGVEPGVAEPMETFADSIENLSEGVLSRAIEAVGVPVELMKKVHKYAVTEDLNRRGFFALRGAVDQAAHELGVSRHTIYNYLNELQGEHDGDM</sequence>
<dbReference type="Pfam" id="PF08348">
    <property type="entry name" value="PAS_6"/>
    <property type="match status" value="1"/>
</dbReference>
<dbReference type="Pfam" id="PF13309">
    <property type="entry name" value="HTH_22"/>
    <property type="match status" value="1"/>
</dbReference>
<evidence type="ECO:0000313" key="3">
    <source>
        <dbReference type="EMBL" id="SEP44562.1"/>
    </source>
</evidence>
<feature type="domain" description="YheO-like" evidence="1">
    <location>
        <begin position="29"/>
        <end position="133"/>
    </location>
</feature>
<dbReference type="InterPro" id="IPR039445">
    <property type="entry name" value="DauR-like_HTH"/>
</dbReference>
<dbReference type="PANTHER" id="PTHR35568">
    <property type="entry name" value="TRANSCRIPTIONAL REGULATOR DAUR"/>
    <property type="match status" value="1"/>
</dbReference>
<reference evidence="4" key="1">
    <citation type="submission" date="2016-10" db="EMBL/GenBank/DDBJ databases">
        <authorList>
            <person name="Varghese N."/>
            <person name="Submissions S."/>
        </authorList>
    </citation>
    <scope>NUCLEOTIDE SEQUENCE [LARGE SCALE GENOMIC DNA]</scope>
    <source>
        <strain evidence="4">DSM 44993</strain>
    </source>
</reference>
<dbReference type="Proteomes" id="UP000198582">
    <property type="component" value="Unassembled WGS sequence"/>
</dbReference>
<evidence type="ECO:0000259" key="2">
    <source>
        <dbReference type="Pfam" id="PF13309"/>
    </source>
</evidence>
<proteinExistence type="predicted"/>
<keyword evidence="3" id="KW-0238">DNA-binding</keyword>